<protein>
    <recommendedName>
        <fullName evidence="3">DUF4177 domain-containing protein</fullName>
    </recommendedName>
</protein>
<sequence>MPTQEYKVLPAPGKGRKGRGVKGAEARFAHALEALMNEMAAEGWHYLRSDMLPHEERQGLRSSQTTYRSVLVFCREISAEAEPADPPADETLPLAEGPEADYSEPDPEFAPQPEAEDAEDQGETPPERFT</sequence>
<accession>A0A3B0SW50</accession>
<gene>
    <name evidence="2" type="ORF">MNBD_ALPHA07-825</name>
</gene>
<organism evidence="2">
    <name type="scientific">hydrothermal vent metagenome</name>
    <dbReference type="NCBI Taxonomy" id="652676"/>
    <lineage>
        <taxon>unclassified sequences</taxon>
        <taxon>metagenomes</taxon>
        <taxon>ecological metagenomes</taxon>
    </lineage>
</organism>
<evidence type="ECO:0000256" key="1">
    <source>
        <dbReference type="SAM" id="MobiDB-lite"/>
    </source>
</evidence>
<feature type="region of interest" description="Disordered" evidence="1">
    <location>
        <begin position="1"/>
        <end position="22"/>
    </location>
</feature>
<evidence type="ECO:0008006" key="3">
    <source>
        <dbReference type="Google" id="ProtNLM"/>
    </source>
</evidence>
<reference evidence="2" key="1">
    <citation type="submission" date="2018-06" db="EMBL/GenBank/DDBJ databases">
        <authorList>
            <person name="Zhirakovskaya E."/>
        </authorList>
    </citation>
    <scope>NUCLEOTIDE SEQUENCE</scope>
</reference>
<evidence type="ECO:0000313" key="2">
    <source>
        <dbReference type="EMBL" id="VAW04599.1"/>
    </source>
</evidence>
<proteinExistence type="predicted"/>
<feature type="region of interest" description="Disordered" evidence="1">
    <location>
        <begin position="79"/>
        <end position="130"/>
    </location>
</feature>
<name>A0A3B0SW50_9ZZZZ</name>
<dbReference type="EMBL" id="UOEG01000277">
    <property type="protein sequence ID" value="VAW04599.1"/>
    <property type="molecule type" value="Genomic_DNA"/>
</dbReference>
<dbReference type="AlphaFoldDB" id="A0A3B0SW50"/>
<feature type="compositionally biased region" description="Acidic residues" evidence="1">
    <location>
        <begin position="98"/>
        <end position="107"/>
    </location>
</feature>